<dbReference type="InterPro" id="IPR036638">
    <property type="entry name" value="HLH_DNA-bd_sf"/>
</dbReference>
<reference evidence="1" key="1">
    <citation type="submission" date="2019-11" db="EMBL/GenBank/DDBJ databases">
        <authorList>
            <person name="Li J."/>
        </authorList>
    </citation>
    <scope>NUCLEOTIDE SEQUENCE</scope>
    <source>
        <strain evidence="1">B6B</strain>
    </source>
</reference>
<dbReference type="GO" id="GO:0046983">
    <property type="term" value="F:protein dimerization activity"/>
    <property type="evidence" value="ECO:0007669"/>
    <property type="project" value="InterPro"/>
</dbReference>
<keyword evidence="2" id="KW-1185">Reference proteome</keyword>
<dbReference type="OrthoDB" id="1684520at2"/>
<dbReference type="GO" id="GO:0043937">
    <property type="term" value="P:regulation of sporulation"/>
    <property type="evidence" value="ECO:0007669"/>
    <property type="project" value="InterPro"/>
</dbReference>
<dbReference type="InterPro" id="IPR037208">
    <property type="entry name" value="Spo0E-like_sf"/>
</dbReference>
<organism evidence="1 2">
    <name type="scientific">Aquibacillus halophilus</name>
    <dbReference type="NCBI Taxonomy" id="930132"/>
    <lineage>
        <taxon>Bacteria</taxon>
        <taxon>Bacillati</taxon>
        <taxon>Bacillota</taxon>
        <taxon>Bacilli</taxon>
        <taxon>Bacillales</taxon>
        <taxon>Bacillaceae</taxon>
        <taxon>Aquibacillus</taxon>
    </lineage>
</organism>
<evidence type="ECO:0000313" key="2">
    <source>
        <dbReference type="Proteomes" id="UP000799092"/>
    </source>
</evidence>
<accession>A0A6A8DDZ1</accession>
<gene>
    <name evidence="1" type="ORF">GH741_08550</name>
</gene>
<dbReference type="InterPro" id="IPR018540">
    <property type="entry name" value="Spo0E-like"/>
</dbReference>
<dbReference type="Pfam" id="PF09388">
    <property type="entry name" value="SpoOE-like"/>
    <property type="match status" value="1"/>
</dbReference>
<sequence>MELLFLTQTKVREKKMEILRLEMYRCYQENRDSEEVIKVSQELDKLLNAFLSLPSKDNGLND</sequence>
<proteinExistence type="predicted"/>
<comment type="caution">
    <text evidence="1">The sequence shown here is derived from an EMBL/GenBank/DDBJ whole genome shotgun (WGS) entry which is preliminary data.</text>
</comment>
<dbReference type="AlphaFoldDB" id="A0A6A8DDZ1"/>
<protein>
    <submittedName>
        <fullName evidence="1">Spo0E family sporulation regulatory protein-aspartic acid phosphatase</fullName>
    </submittedName>
</protein>
<name>A0A6A8DDZ1_9BACI</name>
<evidence type="ECO:0000313" key="1">
    <source>
        <dbReference type="EMBL" id="MRH42736.1"/>
    </source>
</evidence>
<dbReference type="Proteomes" id="UP000799092">
    <property type="component" value="Unassembled WGS sequence"/>
</dbReference>
<dbReference type="Gene3D" id="4.10.280.10">
    <property type="entry name" value="Helix-loop-helix DNA-binding domain"/>
    <property type="match status" value="1"/>
</dbReference>
<dbReference type="EMBL" id="WJNG01000006">
    <property type="protein sequence ID" value="MRH42736.1"/>
    <property type="molecule type" value="Genomic_DNA"/>
</dbReference>
<dbReference type="SUPFAM" id="SSF140500">
    <property type="entry name" value="BAS1536-like"/>
    <property type="match status" value="1"/>
</dbReference>